<keyword evidence="4 6" id="KW-1133">Transmembrane helix</keyword>
<evidence type="ECO:0000313" key="7">
    <source>
        <dbReference type="EMBL" id="SFD95418.1"/>
    </source>
</evidence>
<accession>A0A1I1WLZ8</accession>
<dbReference type="InterPro" id="IPR003841">
    <property type="entry name" value="Na/Pi_transpt"/>
</dbReference>
<reference evidence="8" key="1">
    <citation type="submission" date="2016-10" db="EMBL/GenBank/DDBJ databases">
        <authorList>
            <person name="Varghese N."/>
            <person name="Submissions S."/>
        </authorList>
    </citation>
    <scope>NUCLEOTIDE SEQUENCE [LARGE SCALE GENOMIC DNA]</scope>
    <source>
        <strain evidence="8">ATCC 25963</strain>
    </source>
</reference>
<dbReference type="PANTHER" id="PTHR10010:SF46">
    <property type="entry name" value="SODIUM-DEPENDENT PHOSPHATE TRANSPORT PROTEIN 2B"/>
    <property type="match status" value="1"/>
</dbReference>
<keyword evidence="8" id="KW-1185">Reference proteome</keyword>
<sequence>MATHAIVLSVLGALALFLLGLEELSSALQSLGSERIRAWLLRMSRRPWLALLTGVWTTALLDSSSAVIVLLIALVDADALDFENALGIVLGANIGTTVSSQIIALNIGQAAPVLLFVGVLGRLFARSQRTELRLRVLTGVGLVFYGLEAVEAAVEPLRAAPDVLAWLQSLTEPMRGLVAGGLVTLVIQSSSATLGLAIQVCNGGMMPLTAGVSVMLGAEIGTCADTLVACSGRSRAAVRTGLFHLLFNIVSVALGAVCIGVLTAGAAALSPGASAGRQLANAHVLFNTIAALLALPLVPWAARGLRRWLPDRRPA</sequence>
<dbReference type="Pfam" id="PF02690">
    <property type="entry name" value="Na_Pi_cotrans"/>
    <property type="match status" value="2"/>
</dbReference>
<proteinExistence type="predicted"/>
<protein>
    <submittedName>
        <fullName evidence="7">Phosphate:Na+ symporter</fullName>
    </submittedName>
</protein>
<dbReference type="GO" id="GO:0005436">
    <property type="term" value="F:sodium:phosphate symporter activity"/>
    <property type="evidence" value="ECO:0007669"/>
    <property type="project" value="InterPro"/>
</dbReference>
<dbReference type="NCBIfam" id="NF037997">
    <property type="entry name" value="Na_Pi_symport"/>
    <property type="match status" value="1"/>
</dbReference>
<name>A0A1I1WLZ8_9BACT</name>
<dbReference type="GO" id="GO:0005886">
    <property type="term" value="C:plasma membrane"/>
    <property type="evidence" value="ECO:0007669"/>
    <property type="project" value="UniProtKB-SubCell"/>
</dbReference>
<keyword evidence="5 6" id="KW-0472">Membrane</keyword>
<dbReference type="PANTHER" id="PTHR10010">
    <property type="entry name" value="SOLUTE CARRIER FAMILY 34 SODIUM PHOSPHATE , MEMBER 2-RELATED"/>
    <property type="match status" value="1"/>
</dbReference>
<evidence type="ECO:0000313" key="8">
    <source>
        <dbReference type="Proteomes" id="UP000199400"/>
    </source>
</evidence>
<gene>
    <name evidence="7" type="ORF">SAMN02745121_02433</name>
</gene>
<evidence type="ECO:0000256" key="5">
    <source>
        <dbReference type="ARBA" id="ARBA00023136"/>
    </source>
</evidence>
<keyword evidence="3 6" id="KW-0812">Transmembrane</keyword>
<evidence type="ECO:0000256" key="4">
    <source>
        <dbReference type="ARBA" id="ARBA00022989"/>
    </source>
</evidence>
<feature type="transmembrane region" description="Helical" evidence="6">
    <location>
        <begin position="284"/>
        <end position="302"/>
    </location>
</feature>
<dbReference type="AlphaFoldDB" id="A0A1I1WLZ8"/>
<feature type="transmembrane region" description="Helical" evidence="6">
    <location>
        <begin position="49"/>
        <end position="75"/>
    </location>
</feature>
<feature type="transmembrane region" description="Helical" evidence="6">
    <location>
        <begin position="242"/>
        <end position="264"/>
    </location>
</feature>
<evidence type="ECO:0000256" key="3">
    <source>
        <dbReference type="ARBA" id="ARBA00022692"/>
    </source>
</evidence>
<feature type="transmembrane region" description="Helical" evidence="6">
    <location>
        <begin position="210"/>
        <end position="230"/>
    </location>
</feature>
<dbReference type="STRING" id="54.SAMN02745121_02433"/>
<comment type="subcellular location">
    <subcellularLocation>
        <location evidence="1">Cell membrane</location>
        <topology evidence="1">Multi-pass membrane protein</topology>
    </subcellularLocation>
</comment>
<organism evidence="7 8">
    <name type="scientific">Nannocystis exedens</name>
    <dbReference type="NCBI Taxonomy" id="54"/>
    <lineage>
        <taxon>Bacteria</taxon>
        <taxon>Pseudomonadati</taxon>
        <taxon>Myxococcota</taxon>
        <taxon>Polyangia</taxon>
        <taxon>Nannocystales</taxon>
        <taxon>Nannocystaceae</taxon>
        <taxon>Nannocystis</taxon>
    </lineage>
</organism>
<dbReference type="GO" id="GO:0044341">
    <property type="term" value="P:sodium-dependent phosphate transport"/>
    <property type="evidence" value="ECO:0007669"/>
    <property type="project" value="InterPro"/>
</dbReference>
<dbReference type="EMBL" id="FOMX01000006">
    <property type="protein sequence ID" value="SFD95418.1"/>
    <property type="molecule type" value="Genomic_DNA"/>
</dbReference>
<evidence type="ECO:0000256" key="2">
    <source>
        <dbReference type="ARBA" id="ARBA00022475"/>
    </source>
</evidence>
<feature type="transmembrane region" description="Helical" evidence="6">
    <location>
        <begin position="102"/>
        <end position="125"/>
    </location>
</feature>
<dbReference type="Proteomes" id="UP000199400">
    <property type="component" value="Unassembled WGS sequence"/>
</dbReference>
<feature type="transmembrane region" description="Helical" evidence="6">
    <location>
        <begin position="6"/>
        <end position="28"/>
    </location>
</feature>
<dbReference type="RefSeq" id="WP_170135436.1">
    <property type="nucleotide sequence ID" value="NZ_FOMX01000006.1"/>
</dbReference>
<keyword evidence="2" id="KW-1003">Cell membrane</keyword>
<feature type="transmembrane region" description="Helical" evidence="6">
    <location>
        <begin position="177"/>
        <end position="198"/>
    </location>
</feature>
<evidence type="ECO:0000256" key="6">
    <source>
        <dbReference type="SAM" id="Phobius"/>
    </source>
</evidence>
<evidence type="ECO:0000256" key="1">
    <source>
        <dbReference type="ARBA" id="ARBA00004651"/>
    </source>
</evidence>